<evidence type="ECO:0000313" key="6">
    <source>
        <dbReference type="EMBL" id="MPN33658.1"/>
    </source>
</evidence>
<sequence length="130" mass="13829">MNPVIVYCIGALGCLLFLLGLSVSVLRRRSGIGSGPAPEKNAPLNRAIRAHANTAEFAPFLAVMFLYFGWRGPSDLALWLIIAATICRFLLVIGLTAWPSISRPNPARFIGALGTYLCGAALSVLMLIGA</sequence>
<dbReference type="SUPFAM" id="SSF161084">
    <property type="entry name" value="MAPEG domain-like"/>
    <property type="match status" value="1"/>
</dbReference>
<evidence type="ECO:0008006" key="7">
    <source>
        <dbReference type="Google" id="ProtNLM"/>
    </source>
</evidence>
<feature type="transmembrane region" description="Helical" evidence="5">
    <location>
        <begin position="6"/>
        <end position="26"/>
    </location>
</feature>
<evidence type="ECO:0000256" key="1">
    <source>
        <dbReference type="ARBA" id="ARBA00004370"/>
    </source>
</evidence>
<keyword evidence="4 5" id="KW-0472">Membrane</keyword>
<evidence type="ECO:0000256" key="5">
    <source>
        <dbReference type="SAM" id="Phobius"/>
    </source>
</evidence>
<dbReference type="InterPro" id="IPR001129">
    <property type="entry name" value="Membr-assoc_MAPEG"/>
</dbReference>
<organism evidence="6">
    <name type="scientific">bioreactor metagenome</name>
    <dbReference type="NCBI Taxonomy" id="1076179"/>
    <lineage>
        <taxon>unclassified sequences</taxon>
        <taxon>metagenomes</taxon>
        <taxon>ecological metagenomes</taxon>
    </lineage>
</organism>
<reference evidence="6" key="1">
    <citation type="submission" date="2019-08" db="EMBL/GenBank/DDBJ databases">
        <authorList>
            <person name="Kucharzyk K."/>
            <person name="Murdoch R.W."/>
            <person name="Higgins S."/>
            <person name="Loffler F."/>
        </authorList>
    </citation>
    <scope>NUCLEOTIDE SEQUENCE</scope>
</reference>
<feature type="transmembrane region" description="Helical" evidence="5">
    <location>
        <begin position="109"/>
        <end position="128"/>
    </location>
</feature>
<dbReference type="Gene3D" id="1.20.120.550">
    <property type="entry name" value="Membrane associated eicosanoid/glutathione metabolism-like domain"/>
    <property type="match status" value="1"/>
</dbReference>
<comment type="caution">
    <text evidence="6">The sequence shown here is derived from an EMBL/GenBank/DDBJ whole genome shotgun (WGS) entry which is preliminary data.</text>
</comment>
<evidence type="ECO:0000256" key="3">
    <source>
        <dbReference type="ARBA" id="ARBA00022989"/>
    </source>
</evidence>
<keyword evidence="2 5" id="KW-0812">Transmembrane</keyword>
<protein>
    <recommendedName>
        <fullName evidence="7">MAPEG family protein</fullName>
    </recommendedName>
</protein>
<name>A0A645H3Q9_9ZZZZ</name>
<dbReference type="InterPro" id="IPR023352">
    <property type="entry name" value="MAPEG-like_dom_sf"/>
</dbReference>
<feature type="transmembrane region" description="Helical" evidence="5">
    <location>
        <begin position="76"/>
        <end position="97"/>
    </location>
</feature>
<dbReference type="Pfam" id="PF01124">
    <property type="entry name" value="MAPEG"/>
    <property type="match status" value="1"/>
</dbReference>
<feature type="transmembrane region" description="Helical" evidence="5">
    <location>
        <begin position="47"/>
        <end position="70"/>
    </location>
</feature>
<keyword evidence="3 5" id="KW-1133">Transmembrane helix</keyword>
<dbReference type="GO" id="GO:0016020">
    <property type="term" value="C:membrane"/>
    <property type="evidence" value="ECO:0007669"/>
    <property type="project" value="UniProtKB-SubCell"/>
</dbReference>
<evidence type="ECO:0000256" key="2">
    <source>
        <dbReference type="ARBA" id="ARBA00022692"/>
    </source>
</evidence>
<dbReference type="EMBL" id="VSSQ01086264">
    <property type="protein sequence ID" value="MPN33658.1"/>
    <property type="molecule type" value="Genomic_DNA"/>
</dbReference>
<dbReference type="AlphaFoldDB" id="A0A645H3Q9"/>
<accession>A0A645H3Q9</accession>
<comment type="subcellular location">
    <subcellularLocation>
        <location evidence="1">Membrane</location>
    </subcellularLocation>
</comment>
<gene>
    <name evidence="6" type="ORF">SDC9_181149</name>
</gene>
<evidence type="ECO:0000256" key="4">
    <source>
        <dbReference type="ARBA" id="ARBA00023136"/>
    </source>
</evidence>
<proteinExistence type="predicted"/>